<sequence>SPKLLRPHPTTIVATEHLLNLTYNTSPSYPKTPDLLCPTINSLRRTHKHNSNQHPLSTTATTTLANRTLTKTTRTMLSLKQSKNPNPITIIIDLINFVVIINSSHCSLMVVRSSR</sequence>
<proteinExistence type="predicted"/>
<dbReference type="AlphaFoldDB" id="A0AAV1SBA8"/>
<dbReference type="Proteomes" id="UP001314170">
    <property type="component" value="Unassembled WGS sequence"/>
</dbReference>
<feature type="non-terminal residue" evidence="1">
    <location>
        <position position="115"/>
    </location>
</feature>
<gene>
    <name evidence="1" type="ORF">DCAF_LOCUS21339</name>
</gene>
<protein>
    <submittedName>
        <fullName evidence="1">Uncharacterized protein</fullName>
    </submittedName>
</protein>
<evidence type="ECO:0000313" key="2">
    <source>
        <dbReference type="Proteomes" id="UP001314170"/>
    </source>
</evidence>
<evidence type="ECO:0000313" key="1">
    <source>
        <dbReference type="EMBL" id="CAK7348636.1"/>
    </source>
</evidence>
<accession>A0AAV1SBA8</accession>
<organism evidence="1 2">
    <name type="scientific">Dovyalis caffra</name>
    <dbReference type="NCBI Taxonomy" id="77055"/>
    <lineage>
        <taxon>Eukaryota</taxon>
        <taxon>Viridiplantae</taxon>
        <taxon>Streptophyta</taxon>
        <taxon>Embryophyta</taxon>
        <taxon>Tracheophyta</taxon>
        <taxon>Spermatophyta</taxon>
        <taxon>Magnoliopsida</taxon>
        <taxon>eudicotyledons</taxon>
        <taxon>Gunneridae</taxon>
        <taxon>Pentapetalae</taxon>
        <taxon>rosids</taxon>
        <taxon>fabids</taxon>
        <taxon>Malpighiales</taxon>
        <taxon>Salicaceae</taxon>
        <taxon>Flacourtieae</taxon>
        <taxon>Dovyalis</taxon>
    </lineage>
</organism>
<comment type="caution">
    <text evidence="1">The sequence shown here is derived from an EMBL/GenBank/DDBJ whole genome shotgun (WGS) entry which is preliminary data.</text>
</comment>
<keyword evidence="2" id="KW-1185">Reference proteome</keyword>
<dbReference type="EMBL" id="CAWUPB010001173">
    <property type="protein sequence ID" value="CAK7348636.1"/>
    <property type="molecule type" value="Genomic_DNA"/>
</dbReference>
<reference evidence="1 2" key="1">
    <citation type="submission" date="2024-01" db="EMBL/GenBank/DDBJ databases">
        <authorList>
            <person name="Waweru B."/>
        </authorList>
    </citation>
    <scope>NUCLEOTIDE SEQUENCE [LARGE SCALE GENOMIC DNA]</scope>
</reference>
<feature type="non-terminal residue" evidence="1">
    <location>
        <position position="1"/>
    </location>
</feature>
<name>A0AAV1SBA8_9ROSI</name>